<accession>A0A176ZBT4</accession>
<keyword evidence="3" id="KW-1185">Reference proteome</keyword>
<evidence type="ECO:0000313" key="2">
    <source>
        <dbReference type="EMBL" id="OAF18039.1"/>
    </source>
</evidence>
<feature type="transmembrane region" description="Helical" evidence="1">
    <location>
        <begin position="20"/>
        <end position="47"/>
    </location>
</feature>
<evidence type="ECO:0000313" key="3">
    <source>
        <dbReference type="Proteomes" id="UP000077173"/>
    </source>
</evidence>
<comment type="caution">
    <text evidence="2">The sequence shown here is derived from an EMBL/GenBank/DDBJ whole genome shotgun (WGS) entry which is preliminary data.</text>
</comment>
<proteinExistence type="predicted"/>
<reference evidence="2 3" key="1">
    <citation type="submission" date="2016-02" db="EMBL/GenBank/DDBJ databases">
        <title>Draft genome sequence of the strain BR 10247T Bradyrhizobium neotropicale isolated from nodules of Centrolobium paraense.</title>
        <authorList>
            <person name="Simoes-Araujo J.L."/>
            <person name="Barauna A.C."/>
            <person name="Silva K."/>
            <person name="Zilli J.E."/>
        </authorList>
    </citation>
    <scope>NUCLEOTIDE SEQUENCE [LARGE SCALE GENOMIC DNA]</scope>
    <source>
        <strain evidence="2 3">BR 10247</strain>
    </source>
</reference>
<organism evidence="2 3">
    <name type="scientific">Bradyrhizobium neotropicale</name>
    <dbReference type="NCBI Taxonomy" id="1497615"/>
    <lineage>
        <taxon>Bacteria</taxon>
        <taxon>Pseudomonadati</taxon>
        <taxon>Pseudomonadota</taxon>
        <taxon>Alphaproteobacteria</taxon>
        <taxon>Hyphomicrobiales</taxon>
        <taxon>Nitrobacteraceae</taxon>
        <taxon>Bradyrhizobium</taxon>
    </lineage>
</organism>
<dbReference type="EMBL" id="LSEF01000037">
    <property type="protein sequence ID" value="OAF18039.1"/>
    <property type="molecule type" value="Genomic_DNA"/>
</dbReference>
<keyword evidence="1" id="KW-0812">Transmembrane</keyword>
<dbReference type="Proteomes" id="UP000077173">
    <property type="component" value="Unassembled WGS sequence"/>
</dbReference>
<name>A0A176ZBT4_9BRAD</name>
<protein>
    <submittedName>
        <fullName evidence="2">Uncharacterized protein</fullName>
    </submittedName>
</protein>
<sequence>MPAAVDPRTNDAEEEQMNKLTYALAAIATLAVSAPTIANAGGVGVYIGGDSGYYGDRYDGPRARFYDHDRGWHHGWYHRDYDRGVVIRRHYWDD</sequence>
<dbReference type="AlphaFoldDB" id="A0A176ZBT4"/>
<keyword evidence="1" id="KW-0472">Membrane</keyword>
<evidence type="ECO:0000256" key="1">
    <source>
        <dbReference type="SAM" id="Phobius"/>
    </source>
</evidence>
<gene>
    <name evidence="2" type="ORF">AXW67_05845</name>
</gene>
<keyword evidence="1" id="KW-1133">Transmembrane helix</keyword>